<protein>
    <submittedName>
        <fullName evidence="2">Aste57867_12683 protein</fullName>
    </submittedName>
</protein>
<gene>
    <name evidence="2" type="primary">Aste57867_12683</name>
    <name evidence="1" type="ORF">As57867_012636</name>
    <name evidence="2" type="ORF">ASTE57867_12683</name>
</gene>
<reference evidence="2 3" key="1">
    <citation type="submission" date="2019-03" db="EMBL/GenBank/DDBJ databases">
        <authorList>
            <person name="Gaulin E."/>
            <person name="Dumas B."/>
        </authorList>
    </citation>
    <scope>NUCLEOTIDE SEQUENCE [LARGE SCALE GENOMIC DNA]</scope>
    <source>
        <strain evidence="2">CBS 568.67</strain>
    </source>
</reference>
<dbReference type="InterPro" id="IPR039367">
    <property type="entry name" value="Och1-like"/>
</dbReference>
<dbReference type="Gene3D" id="3.90.550.20">
    <property type="match status" value="1"/>
</dbReference>
<accession>A0A485KWK4</accession>
<organism evidence="2 3">
    <name type="scientific">Aphanomyces stellatus</name>
    <dbReference type="NCBI Taxonomy" id="120398"/>
    <lineage>
        <taxon>Eukaryota</taxon>
        <taxon>Sar</taxon>
        <taxon>Stramenopiles</taxon>
        <taxon>Oomycota</taxon>
        <taxon>Saprolegniomycetes</taxon>
        <taxon>Saprolegniales</taxon>
        <taxon>Verrucalvaceae</taxon>
        <taxon>Aphanomyces</taxon>
    </lineage>
</organism>
<dbReference type="EMBL" id="VJMH01005386">
    <property type="protein sequence ID" value="KAF0696561.1"/>
    <property type="molecule type" value="Genomic_DNA"/>
</dbReference>
<dbReference type="Pfam" id="PF04488">
    <property type="entry name" value="Gly_transf_sug"/>
    <property type="match status" value="1"/>
</dbReference>
<reference evidence="1" key="2">
    <citation type="submission" date="2019-06" db="EMBL/GenBank/DDBJ databases">
        <title>Genomics analysis of Aphanomyces spp. identifies a new class of oomycete effector associated with host adaptation.</title>
        <authorList>
            <person name="Gaulin E."/>
        </authorList>
    </citation>
    <scope>NUCLEOTIDE SEQUENCE</scope>
    <source>
        <strain evidence="1">CBS 578.67</strain>
    </source>
</reference>
<dbReference type="GO" id="GO:0000009">
    <property type="term" value="F:alpha-1,6-mannosyltransferase activity"/>
    <property type="evidence" value="ECO:0007669"/>
    <property type="project" value="InterPro"/>
</dbReference>
<dbReference type="InterPro" id="IPR007577">
    <property type="entry name" value="GlycoTrfase_DXD_sugar-bd_CS"/>
</dbReference>
<evidence type="ECO:0000313" key="1">
    <source>
        <dbReference type="EMBL" id="KAF0696561.1"/>
    </source>
</evidence>
<dbReference type="GO" id="GO:0006487">
    <property type="term" value="P:protein N-linked glycosylation"/>
    <property type="evidence" value="ECO:0007669"/>
    <property type="project" value="TreeGrafter"/>
</dbReference>
<dbReference type="OrthoDB" id="74400at2759"/>
<dbReference type="Proteomes" id="UP000332933">
    <property type="component" value="Unassembled WGS sequence"/>
</dbReference>
<dbReference type="GO" id="GO:0000136">
    <property type="term" value="C:mannan polymerase complex"/>
    <property type="evidence" value="ECO:0007669"/>
    <property type="project" value="TreeGrafter"/>
</dbReference>
<dbReference type="AlphaFoldDB" id="A0A485KWK4"/>
<dbReference type="PANTHER" id="PTHR31834:SF1">
    <property type="entry name" value="INITIATION-SPECIFIC ALPHA-1,6-MANNOSYLTRANSFERASE"/>
    <property type="match status" value="1"/>
</dbReference>
<dbReference type="EMBL" id="CAADRA010005407">
    <property type="protein sequence ID" value="VFT89533.1"/>
    <property type="molecule type" value="Genomic_DNA"/>
</dbReference>
<sequence>MAYRLLMLGTTIVLGLLVWLNFVYDGSAPPPHHPLVGAAFLNSTFSMHHDPTFRPMMASNATREDEVCRVQFVFAGPKYDYQRFSVLQTWVRYADPKCTIEFIRTSHPMFQQLTPAERHVFLGSAYVPILQADFMKLLVLYYLGGLVTDLDIEALKPFPDQWTGPTTPLATCDVVLGIEGNCYDGNNCNMVRKGQIQNWSTWSRRRHSPFVGQLIEYAVAKFNNFPGAPVQEVFGSGAITDFVRLYGGFVDVPHYQAATNARGATLQKDLKSVLRIQKEGEEVCVVGFKWTGGECSGQSCLLHHLYEGSWKGDGRPSWWSRFKAAVVG</sequence>
<name>A0A485KWK4_9STRA</name>
<keyword evidence="3" id="KW-1185">Reference proteome</keyword>
<evidence type="ECO:0000313" key="2">
    <source>
        <dbReference type="EMBL" id="VFT89533.1"/>
    </source>
</evidence>
<proteinExistence type="predicted"/>
<evidence type="ECO:0000313" key="3">
    <source>
        <dbReference type="Proteomes" id="UP000332933"/>
    </source>
</evidence>
<dbReference type="PANTHER" id="PTHR31834">
    <property type="entry name" value="INITIATION-SPECIFIC ALPHA-1,6-MANNOSYLTRANSFERASE"/>
    <property type="match status" value="1"/>
</dbReference>